<evidence type="ECO:0000256" key="2">
    <source>
        <dbReference type="ARBA" id="ARBA00022475"/>
    </source>
</evidence>
<feature type="transmembrane region" description="Helical" evidence="6">
    <location>
        <begin position="118"/>
        <end position="137"/>
    </location>
</feature>
<feature type="transmembrane region" description="Helical" evidence="6">
    <location>
        <begin position="170"/>
        <end position="201"/>
    </location>
</feature>
<dbReference type="Pfam" id="PF02588">
    <property type="entry name" value="YitT_membrane"/>
    <property type="match status" value="1"/>
</dbReference>
<gene>
    <name evidence="7" type="ORF">C8E02_2664</name>
</gene>
<proteinExistence type="predicted"/>
<dbReference type="Proteomes" id="UP000279384">
    <property type="component" value="Unassembled WGS sequence"/>
</dbReference>
<dbReference type="PANTHER" id="PTHR33545">
    <property type="entry name" value="UPF0750 MEMBRANE PROTEIN YITT-RELATED"/>
    <property type="match status" value="1"/>
</dbReference>
<comment type="subcellular location">
    <subcellularLocation>
        <location evidence="1">Cell membrane</location>
        <topology evidence="1">Multi-pass membrane protein</topology>
    </subcellularLocation>
</comment>
<feature type="transmembrane region" description="Helical" evidence="6">
    <location>
        <begin position="53"/>
        <end position="79"/>
    </location>
</feature>
<feature type="transmembrane region" description="Helical" evidence="6">
    <location>
        <begin position="85"/>
        <end position="106"/>
    </location>
</feature>
<dbReference type="RefSeq" id="WP_120811320.1">
    <property type="nucleotide sequence ID" value="NZ_JAQQKZ010000001.1"/>
</dbReference>
<dbReference type="GO" id="GO:0005886">
    <property type="term" value="C:plasma membrane"/>
    <property type="evidence" value="ECO:0007669"/>
    <property type="project" value="UniProtKB-SubCell"/>
</dbReference>
<dbReference type="PANTHER" id="PTHR33545:SF5">
    <property type="entry name" value="UPF0750 MEMBRANE PROTEIN YITT"/>
    <property type="match status" value="1"/>
</dbReference>
<evidence type="ECO:0000256" key="4">
    <source>
        <dbReference type="ARBA" id="ARBA00022989"/>
    </source>
</evidence>
<evidence type="ECO:0000256" key="3">
    <source>
        <dbReference type="ARBA" id="ARBA00022692"/>
    </source>
</evidence>
<evidence type="ECO:0000256" key="1">
    <source>
        <dbReference type="ARBA" id="ARBA00004651"/>
    </source>
</evidence>
<protein>
    <submittedName>
        <fullName evidence="7">Putative 5xTM membrane YitT family protein</fullName>
    </submittedName>
</protein>
<comment type="caution">
    <text evidence="7">The sequence shown here is derived from an EMBL/GenBank/DDBJ whole genome shotgun (WGS) entry which is preliminary data.</text>
</comment>
<evidence type="ECO:0000256" key="6">
    <source>
        <dbReference type="SAM" id="Phobius"/>
    </source>
</evidence>
<keyword evidence="5 6" id="KW-0472">Membrane</keyword>
<dbReference type="AlphaFoldDB" id="A0A495BAL2"/>
<dbReference type="EMBL" id="RBID01000016">
    <property type="protein sequence ID" value="RKQ57204.1"/>
    <property type="molecule type" value="Genomic_DNA"/>
</dbReference>
<evidence type="ECO:0000313" key="8">
    <source>
        <dbReference type="Proteomes" id="UP000279384"/>
    </source>
</evidence>
<feature type="transmembrane region" description="Helical" evidence="6">
    <location>
        <begin position="20"/>
        <end position="41"/>
    </location>
</feature>
<organism evidence="7 8">
    <name type="scientific">Vogesella indigofera</name>
    <name type="common">Pseudomonas indigofera</name>
    <dbReference type="NCBI Taxonomy" id="45465"/>
    <lineage>
        <taxon>Bacteria</taxon>
        <taxon>Pseudomonadati</taxon>
        <taxon>Pseudomonadota</taxon>
        <taxon>Betaproteobacteria</taxon>
        <taxon>Neisseriales</taxon>
        <taxon>Chromobacteriaceae</taxon>
        <taxon>Vogesella</taxon>
    </lineage>
</organism>
<keyword evidence="4 6" id="KW-1133">Transmembrane helix</keyword>
<reference evidence="7 8" key="1">
    <citation type="submission" date="2018-10" db="EMBL/GenBank/DDBJ databases">
        <title>Genomic Encyclopedia of Type Strains, Phase IV (KMG-IV): sequencing the most valuable type-strain genomes for metagenomic binning, comparative biology and taxonomic classification.</title>
        <authorList>
            <person name="Goeker M."/>
        </authorList>
    </citation>
    <scope>NUCLEOTIDE SEQUENCE [LARGE SCALE GENOMIC DNA]</scope>
    <source>
        <strain evidence="7 8">DSM 3303</strain>
    </source>
</reference>
<dbReference type="InterPro" id="IPR003740">
    <property type="entry name" value="YitT"/>
</dbReference>
<keyword evidence="2" id="KW-1003">Cell membrane</keyword>
<evidence type="ECO:0000313" key="7">
    <source>
        <dbReference type="EMBL" id="RKQ57204.1"/>
    </source>
</evidence>
<dbReference type="InterPro" id="IPR051461">
    <property type="entry name" value="UPF0750_membrane"/>
</dbReference>
<accession>A0A495BAL2</accession>
<sequence>MTSASHTLLDPETNDVSHTLLEDILAILVGTLLVAFGVAMFKQAGLLTGSTAGIAFLIHYQSGIPFGVVFSLINVPFYWLAVKRMGWAFTIKTFVAVSLLSLFSGLHAQFAHFGPLDPFYSGVVGGLMMGMGFIALFRHKASLGGINILALYLQDRHGIRAGKLQLGVDLLILLASLFMVSVPALLGSILGALALNMVIGFNHRPDRYIAM</sequence>
<evidence type="ECO:0000256" key="5">
    <source>
        <dbReference type="ARBA" id="ARBA00023136"/>
    </source>
</evidence>
<name>A0A495BAL2_VOGIN</name>
<keyword evidence="3 6" id="KW-0812">Transmembrane</keyword>